<evidence type="ECO:0000313" key="4">
    <source>
        <dbReference type="EMBL" id="SDQ27899.1"/>
    </source>
</evidence>
<gene>
    <name evidence="4" type="ORF">SAMN05443245_0706</name>
</gene>
<evidence type="ECO:0000313" key="5">
    <source>
        <dbReference type="Proteomes" id="UP000183487"/>
    </source>
</evidence>
<organism evidence="4 5">
    <name type="scientific">Paraburkholderia fungorum</name>
    <dbReference type="NCBI Taxonomy" id="134537"/>
    <lineage>
        <taxon>Bacteria</taxon>
        <taxon>Pseudomonadati</taxon>
        <taxon>Pseudomonadota</taxon>
        <taxon>Betaproteobacteria</taxon>
        <taxon>Burkholderiales</taxon>
        <taxon>Burkholderiaceae</taxon>
        <taxon>Paraburkholderia</taxon>
    </lineage>
</organism>
<name>A0A1H0ZKL3_9BURK</name>
<dbReference type="AlphaFoldDB" id="A0A1H0ZKL3"/>
<keyword evidence="2" id="KW-0576">Peroxisome</keyword>
<keyword evidence="3" id="KW-0413">Isomerase</keyword>
<sequence>MNGSQAARLANRFYICIHRNSQQDYEEMKEMTMDILVERADGVLTIAFNRPGKKNAITAAMYQTMADAMVEAHGDASVRAILIRGSAGIFSAGNDLEDFMKTPPMGENAPVFQFLRALVSAEKPVVAAVAGPAVGIGTTLLLHCDLVYAGDNASFSLPFTQLGLCPEAASSLLLQRVGGYQAAAEKLLLGEAFDAAEAQRMGFVNRVLPAGEVDAFAASQAAKLAALPASSLRVTKSLMKRASQQELQTQMSEEAVHFGKMLLAPEAREAFKAFFEKRKPDFRQFD</sequence>
<dbReference type="Gene3D" id="3.90.226.10">
    <property type="entry name" value="2-enoyl-CoA Hydratase, Chain A, domain 1"/>
    <property type="match status" value="1"/>
</dbReference>
<keyword evidence="5" id="KW-1185">Reference proteome</keyword>
<dbReference type="InterPro" id="IPR051053">
    <property type="entry name" value="ECH/Chromodomain_protein"/>
</dbReference>
<dbReference type="Proteomes" id="UP000183487">
    <property type="component" value="Unassembled WGS sequence"/>
</dbReference>
<dbReference type="CDD" id="cd06558">
    <property type="entry name" value="crotonase-like"/>
    <property type="match status" value="1"/>
</dbReference>
<dbReference type="PANTHER" id="PTHR43684:SF1">
    <property type="entry name" value="ENOYL-COA DELTA ISOMERASE 2"/>
    <property type="match status" value="1"/>
</dbReference>
<evidence type="ECO:0000256" key="2">
    <source>
        <dbReference type="ARBA" id="ARBA00023140"/>
    </source>
</evidence>
<dbReference type="GO" id="GO:0004165">
    <property type="term" value="F:delta(3)-delta(2)-enoyl-CoA isomerase activity"/>
    <property type="evidence" value="ECO:0007669"/>
    <property type="project" value="UniProtKB-ARBA"/>
</dbReference>
<evidence type="ECO:0000256" key="3">
    <source>
        <dbReference type="ARBA" id="ARBA00023235"/>
    </source>
</evidence>
<dbReference type="Pfam" id="PF00378">
    <property type="entry name" value="ECH_1"/>
    <property type="match status" value="1"/>
</dbReference>
<evidence type="ECO:0000256" key="1">
    <source>
        <dbReference type="ARBA" id="ARBA00004275"/>
    </source>
</evidence>
<accession>A0A1H0ZKL3</accession>
<dbReference type="EMBL" id="FNKP01000001">
    <property type="protein sequence ID" value="SDQ27899.1"/>
    <property type="molecule type" value="Genomic_DNA"/>
</dbReference>
<comment type="subcellular location">
    <subcellularLocation>
        <location evidence="1">Peroxisome</location>
    </subcellularLocation>
</comment>
<dbReference type="InterPro" id="IPR001753">
    <property type="entry name" value="Enoyl-CoA_hydra/iso"/>
</dbReference>
<reference evidence="5" key="1">
    <citation type="submission" date="2016-10" db="EMBL/GenBank/DDBJ databases">
        <authorList>
            <person name="Varghese N."/>
        </authorList>
    </citation>
    <scope>NUCLEOTIDE SEQUENCE [LARGE SCALE GENOMIC DNA]</scope>
    <source>
        <strain evidence="5">GAS106B</strain>
    </source>
</reference>
<dbReference type="InterPro" id="IPR029045">
    <property type="entry name" value="ClpP/crotonase-like_dom_sf"/>
</dbReference>
<proteinExistence type="predicted"/>
<dbReference type="PANTHER" id="PTHR43684">
    <property type="match status" value="1"/>
</dbReference>
<dbReference type="SUPFAM" id="SSF52096">
    <property type="entry name" value="ClpP/crotonase"/>
    <property type="match status" value="1"/>
</dbReference>
<protein>
    <submittedName>
        <fullName evidence="4">Enoyl-CoA hydratase</fullName>
    </submittedName>
</protein>